<feature type="compositionally biased region" description="Polar residues" evidence="1">
    <location>
        <begin position="29"/>
        <end position="38"/>
    </location>
</feature>
<dbReference type="STRING" id="1745343.A0A2J6QBN6"/>
<evidence type="ECO:0000313" key="4">
    <source>
        <dbReference type="Proteomes" id="UP000235672"/>
    </source>
</evidence>
<evidence type="ECO:0000256" key="2">
    <source>
        <dbReference type="SAM" id="Phobius"/>
    </source>
</evidence>
<dbReference type="PANTHER" id="PTHR37544:SF3">
    <property type="entry name" value="SPRAY"/>
    <property type="match status" value="1"/>
</dbReference>
<feature type="transmembrane region" description="Helical" evidence="2">
    <location>
        <begin position="557"/>
        <end position="582"/>
    </location>
</feature>
<name>A0A2J6QBN6_9HELO</name>
<keyword evidence="2" id="KW-0812">Transmembrane</keyword>
<gene>
    <name evidence="3" type="ORF">NA56DRAFT_568110</name>
</gene>
<dbReference type="OrthoDB" id="3248909at2759"/>
<feature type="transmembrane region" description="Helical" evidence="2">
    <location>
        <begin position="301"/>
        <end position="320"/>
    </location>
</feature>
<dbReference type="AlphaFoldDB" id="A0A2J6QBN6"/>
<keyword evidence="2" id="KW-0472">Membrane</keyword>
<feature type="transmembrane region" description="Helical" evidence="2">
    <location>
        <begin position="231"/>
        <end position="251"/>
    </location>
</feature>
<feature type="transmembrane region" description="Helical" evidence="2">
    <location>
        <begin position="190"/>
        <end position="211"/>
    </location>
</feature>
<feature type="transmembrane region" description="Helical" evidence="2">
    <location>
        <begin position="349"/>
        <end position="370"/>
    </location>
</feature>
<accession>A0A2J6QBN6</accession>
<feature type="region of interest" description="Disordered" evidence="1">
    <location>
        <begin position="24"/>
        <end position="45"/>
    </location>
</feature>
<dbReference type="InterPro" id="IPR021840">
    <property type="entry name" value="DUF3433"/>
</dbReference>
<keyword evidence="2" id="KW-1133">Transmembrane helix</keyword>
<evidence type="ECO:0000313" key="3">
    <source>
        <dbReference type="EMBL" id="PMD23648.1"/>
    </source>
</evidence>
<dbReference type="Pfam" id="PF11915">
    <property type="entry name" value="DUF3433"/>
    <property type="match status" value="2"/>
</dbReference>
<feature type="transmembrane region" description="Helical" evidence="2">
    <location>
        <begin position="616"/>
        <end position="639"/>
    </location>
</feature>
<feature type="transmembrane region" description="Helical" evidence="2">
    <location>
        <begin position="457"/>
        <end position="482"/>
    </location>
</feature>
<dbReference type="Proteomes" id="UP000235672">
    <property type="component" value="Unassembled WGS sequence"/>
</dbReference>
<evidence type="ECO:0000256" key="1">
    <source>
        <dbReference type="SAM" id="MobiDB-lite"/>
    </source>
</evidence>
<dbReference type="EMBL" id="KZ613474">
    <property type="protein sequence ID" value="PMD23648.1"/>
    <property type="molecule type" value="Genomic_DNA"/>
</dbReference>
<keyword evidence="4" id="KW-1185">Reference proteome</keyword>
<proteinExistence type="predicted"/>
<sequence>MGYSKDNNPYSTVEEEEVPILSPMPFDVSSFTGPPQNEEQLREAASREAAGILTGGLGAGLRPETTLTSRDLMANAPPVTPTGLSRRLSFRPSSFRAPSVRSQNLGRMPTVREMGQIEANKRGEIIEVIVEEHPVEQPAVDISSFVGGSTSTVDFDPTDAGKQGRKNTMAAATVEVFYPQANWKPFSMRWPYLMVLSVVSVILAAAQEYILQKSEKQPLFRFQSAGDLKTWDYFCFKYLPTLIAVSFGVLWQITDFEVKRLEAYYQLSKKGGALAAESINVDYITFFNFLRPLRALQFKHYAVAVSSLATLVAVSLLPTLQTVSVKLNPDRVIREANPTDFKEIRILPVWSRMLSAVLLLLAIMGCVLIWQLERRPSGLVADVKGIAGIAAMANRSHILMDFKDLDTSPPDMIHEKLKTHRYSLRNSSLAPEESVPLTQAEKDKYNQQNWADNPHPLMLRLIAGIPFMIGMMLFMVLIPIILFEPMANVVTDRAPWLLTVFAVAIKLAWGTLETDVRMIEPFYILSRRHASPQVLTLDYTAMAFGWLPIKAIMNRHFLVAVVGLGSVLAEVLTVCSTSFASVSGIDFIGRSPPPKPGAPPPPANGANAGEETFHSFWFSFVLAMAILTYLCLVAGIVYWRRRHPFLPRQPSTIASILAFIHQSKMLYDFVGTEKMNNDEMVKRLGSIGKTYGLGWFIGRDGEMHCGVDEEELVSGYKHGDDARQASQPWRSNWENY</sequence>
<organism evidence="3 4">
    <name type="scientific">Hyaloscypha hepaticicola</name>
    <dbReference type="NCBI Taxonomy" id="2082293"/>
    <lineage>
        <taxon>Eukaryota</taxon>
        <taxon>Fungi</taxon>
        <taxon>Dikarya</taxon>
        <taxon>Ascomycota</taxon>
        <taxon>Pezizomycotina</taxon>
        <taxon>Leotiomycetes</taxon>
        <taxon>Helotiales</taxon>
        <taxon>Hyaloscyphaceae</taxon>
        <taxon>Hyaloscypha</taxon>
    </lineage>
</organism>
<feature type="transmembrane region" description="Helical" evidence="2">
    <location>
        <begin position="494"/>
        <end position="512"/>
    </location>
</feature>
<reference evidence="3 4" key="1">
    <citation type="submission" date="2016-05" db="EMBL/GenBank/DDBJ databases">
        <title>A degradative enzymes factory behind the ericoid mycorrhizal symbiosis.</title>
        <authorList>
            <consortium name="DOE Joint Genome Institute"/>
            <person name="Martino E."/>
            <person name="Morin E."/>
            <person name="Grelet G."/>
            <person name="Kuo A."/>
            <person name="Kohler A."/>
            <person name="Daghino S."/>
            <person name="Barry K."/>
            <person name="Choi C."/>
            <person name="Cichocki N."/>
            <person name="Clum A."/>
            <person name="Copeland A."/>
            <person name="Hainaut M."/>
            <person name="Haridas S."/>
            <person name="Labutti K."/>
            <person name="Lindquist E."/>
            <person name="Lipzen A."/>
            <person name="Khouja H.-R."/>
            <person name="Murat C."/>
            <person name="Ohm R."/>
            <person name="Olson A."/>
            <person name="Spatafora J."/>
            <person name="Veneault-Fourrey C."/>
            <person name="Henrissat B."/>
            <person name="Grigoriev I."/>
            <person name="Martin F."/>
            <person name="Perotto S."/>
        </authorList>
    </citation>
    <scope>NUCLEOTIDE SEQUENCE [LARGE SCALE GENOMIC DNA]</scope>
    <source>
        <strain evidence="3 4">UAMH 7357</strain>
    </source>
</reference>
<protein>
    <submittedName>
        <fullName evidence="3">Uncharacterized protein</fullName>
    </submittedName>
</protein>
<dbReference type="PANTHER" id="PTHR37544">
    <property type="entry name" value="SPRAY-RELATED"/>
    <property type="match status" value="1"/>
</dbReference>